<reference evidence="1 2" key="1">
    <citation type="submission" date="2019-02" db="EMBL/GenBank/DDBJ databases">
        <title>Bacterial novel species Emticicia sp. 17J42-9 isolated from soil.</title>
        <authorList>
            <person name="Jung H.-Y."/>
        </authorList>
    </citation>
    <scope>NUCLEOTIDE SEQUENCE [LARGE SCALE GENOMIC DNA]</scope>
    <source>
        <strain evidence="1 2">17J42-9</strain>
    </source>
</reference>
<name>A0A4V1ZCR6_9BACT</name>
<dbReference type="Pfam" id="PF19856">
    <property type="entry name" value="DUF6331"/>
    <property type="match status" value="1"/>
</dbReference>
<evidence type="ECO:0000313" key="1">
    <source>
        <dbReference type="EMBL" id="RYU93590.1"/>
    </source>
</evidence>
<protein>
    <submittedName>
        <fullName evidence="1">Uncharacterized protein</fullName>
    </submittedName>
</protein>
<accession>A0A4V1ZCR6</accession>
<dbReference type="Proteomes" id="UP000293162">
    <property type="component" value="Unassembled WGS sequence"/>
</dbReference>
<organism evidence="1 2">
    <name type="scientific">Emticicia agri</name>
    <dbReference type="NCBI Taxonomy" id="2492393"/>
    <lineage>
        <taxon>Bacteria</taxon>
        <taxon>Pseudomonadati</taxon>
        <taxon>Bacteroidota</taxon>
        <taxon>Cytophagia</taxon>
        <taxon>Cytophagales</taxon>
        <taxon>Leadbetterellaceae</taxon>
        <taxon>Emticicia</taxon>
    </lineage>
</organism>
<sequence>MKEGISISKTEWIKWVDFEEPRTKSLNIDGLMGSVKDLLNRLEVHCAADCCGVDAFSFWKEDIKSVASKMDKGSILSDLKKLKAIIPVLDSNELESIRLNTVFPKPVFTQLVDHMIVSIEG</sequence>
<gene>
    <name evidence="1" type="ORF">EWM59_21320</name>
</gene>
<evidence type="ECO:0000313" key="2">
    <source>
        <dbReference type="Proteomes" id="UP000293162"/>
    </source>
</evidence>
<dbReference type="OrthoDB" id="6420167at2"/>
<keyword evidence="2" id="KW-1185">Reference proteome</keyword>
<dbReference type="AlphaFoldDB" id="A0A4V1ZCR6"/>
<proteinExistence type="predicted"/>
<dbReference type="EMBL" id="SEWF01000041">
    <property type="protein sequence ID" value="RYU93590.1"/>
    <property type="molecule type" value="Genomic_DNA"/>
</dbReference>
<dbReference type="InterPro" id="IPR046294">
    <property type="entry name" value="DUF6331"/>
</dbReference>
<comment type="caution">
    <text evidence="1">The sequence shown here is derived from an EMBL/GenBank/DDBJ whole genome shotgun (WGS) entry which is preliminary data.</text>
</comment>
<dbReference type="RefSeq" id="WP_130023284.1">
    <property type="nucleotide sequence ID" value="NZ_SEWF01000041.1"/>
</dbReference>